<feature type="compositionally biased region" description="Basic and acidic residues" evidence="2">
    <location>
        <begin position="497"/>
        <end position="513"/>
    </location>
</feature>
<evidence type="ECO:0000256" key="1">
    <source>
        <dbReference type="SAM" id="Coils"/>
    </source>
</evidence>
<protein>
    <submittedName>
        <fullName evidence="3">Uncharacterized protein</fullName>
    </submittedName>
</protein>
<proteinExistence type="predicted"/>
<feature type="coiled-coil region" evidence="1">
    <location>
        <begin position="265"/>
        <end position="321"/>
    </location>
</feature>
<keyword evidence="4" id="KW-1185">Reference proteome</keyword>
<sequence>KSYFGFHRKSVRNRVKERVIKIIKSINLDSDDDEKYFSSESSEGNGTFESSGKHLEEEEDDDDDESKIKDTFLDDEIHNDMLTLGKKIREERKPLAAFELRNRELEIISDDQSIETSSEESRINYDFTNDPPISFKELLENENTIMPCMELSINLLLDKAKHPAGSHELFYNMSGVEYLKEDKDIEELVALTKDDAGNTPLDQIVKNMSKRDKAIVLQMECGTPIREAVKKTLTPAEQYRICKKFYHKYTKEIEKKAKKVRSWIRKMMAVRLNKLKQQKRNMELNRDSPKVCPYKKRGNTIKKIRKEIAMLRSFNKELQKKDTRSAKDVYREMVWACENFKERFDKSANDAEIVYTSHSEDDLELYKDDKRRGEISLPEMYEKLLHNAMQPQVTIGHDDSTIRKKIKRYSDLIRLRKRYMSIPTVKRYLKYSYIPAHLKAMLKQLKRRSLPGMNLEQTAYAMTISLDRVFNEEKLQAPKKRKGESLKKLTQDGSQNENREDLYAHSSSEKSHESQVYNDEM</sequence>
<accession>T1HJ20</accession>
<dbReference type="VEuPathDB" id="VectorBase:RPRC004043"/>
<dbReference type="InParanoid" id="T1HJ20"/>
<dbReference type="HOGENOM" id="CLU_523376_0_0_1"/>
<evidence type="ECO:0000256" key="2">
    <source>
        <dbReference type="SAM" id="MobiDB-lite"/>
    </source>
</evidence>
<feature type="compositionally biased region" description="Polar residues" evidence="2">
    <location>
        <begin position="38"/>
        <end position="50"/>
    </location>
</feature>
<evidence type="ECO:0000313" key="4">
    <source>
        <dbReference type="Proteomes" id="UP000015103"/>
    </source>
</evidence>
<feature type="region of interest" description="Disordered" evidence="2">
    <location>
        <begin position="32"/>
        <end position="70"/>
    </location>
</feature>
<feature type="region of interest" description="Disordered" evidence="2">
    <location>
        <begin position="476"/>
        <end position="521"/>
    </location>
</feature>
<dbReference type="EMBL" id="ACPB03026668">
    <property type="status" value="NOT_ANNOTATED_CDS"/>
    <property type="molecule type" value="Genomic_DNA"/>
</dbReference>
<name>T1HJ20_RHOPR</name>
<reference evidence="3" key="1">
    <citation type="submission" date="2015-05" db="UniProtKB">
        <authorList>
            <consortium name="EnsemblMetazoa"/>
        </authorList>
    </citation>
    <scope>IDENTIFICATION</scope>
</reference>
<dbReference type="EMBL" id="ACPB03026667">
    <property type="status" value="NOT_ANNOTATED_CDS"/>
    <property type="molecule type" value="Genomic_DNA"/>
</dbReference>
<dbReference type="AlphaFoldDB" id="T1HJ20"/>
<dbReference type="EnsemblMetazoa" id="RPRC004043-RA">
    <property type="protein sequence ID" value="RPRC004043-PA"/>
    <property type="gene ID" value="RPRC004043"/>
</dbReference>
<keyword evidence="1" id="KW-0175">Coiled coil</keyword>
<dbReference type="Proteomes" id="UP000015103">
    <property type="component" value="Unassembled WGS sequence"/>
</dbReference>
<organism evidence="3 4">
    <name type="scientific">Rhodnius prolixus</name>
    <name type="common">Triatomid bug</name>
    <dbReference type="NCBI Taxonomy" id="13249"/>
    <lineage>
        <taxon>Eukaryota</taxon>
        <taxon>Metazoa</taxon>
        <taxon>Ecdysozoa</taxon>
        <taxon>Arthropoda</taxon>
        <taxon>Hexapoda</taxon>
        <taxon>Insecta</taxon>
        <taxon>Pterygota</taxon>
        <taxon>Neoptera</taxon>
        <taxon>Paraneoptera</taxon>
        <taxon>Hemiptera</taxon>
        <taxon>Heteroptera</taxon>
        <taxon>Panheteroptera</taxon>
        <taxon>Cimicomorpha</taxon>
        <taxon>Reduviidae</taxon>
        <taxon>Triatominae</taxon>
        <taxon>Rhodnius</taxon>
    </lineage>
</organism>
<evidence type="ECO:0000313" key="3">
    <source>
        <dbReference type="EnsemblMetazoa" id="RPRC004043-PA"/>
    </source>
</evidence>